<keyword evidence="6" id="KW-1185">Reference proteome</keyword>
<dbReference type="InterPro" id="IPR050625">
    <property type="entry name" value="ParA/MinD_ATPase"/>
</dbReference>
<keyword evidence="2" id="KW-0067">ATP-binding</keyword>
<dbReference type="KEGG" id="bwa:HLV38_03955"/>
<keyword evidence="1" id="KW-0547">Nucleotide-binding</keyword>
<dbReference type="PANTHER" id="PTHR43384:SF6">
    <property type="entry name" value="SEPTUM SITE-DETERMINING PROTEIN MIND HOMOLOG, CHLOROPLASTIC"/>
    <property type="match status" value="1"/>
</dbReference>
<dbReference type="GO" id="GO:0005829">
    <property type="term" value="C:cytosol"/>
    <property type="evidence" value="ECO:0007669"/>
    <property type="project" value="TreeGrafter"/>
</dbReference>
<dbReference type="InterPro" id="IPR002586">
    <property type="entry name" value="CobQ/CobB/MinD/ParA_Nub-bd_dom"/>
</dbReference>
<evidence type="ECO:0000259" key="4">
    <source>
        <dbReference type="Pfam" id="PF01656"/>
    </source>
</evidence>
<feature type="compositionally biased region" description="Low complexity" evidence="3">
    <location>
        <begin position="108"/>
        <end position="127"/>
    </location>
</feature>
<evidence type="ECO:0000256" key="3">
    <source>
        <dbReference type="SAM" id="MobiDB-lite"/>
    </source>
</evidence>
<feature type="region of interest" description="Disordered" evidence="3">
    <location>
        <begin position="100"/>
        <end position="186"/>
    </location>
</feature>
<feature type="domain" description="CobQ/CobB/MinD/ParA nucleotide binding" evidence="4">
    <location>
        <begin position="191"/>
        <end position="291"/>
    </location>
</feature>
<dbReference type="SUPFAM" id="SSF52540">
    <property type="entry name" value="P-loop containing nucleoside triphosphate hydrolases"/>
    <property type="match status" value="1"/>
</dbReference>
<reference evidence="6" key="1">
    <citation type="submission" date="2020-05" db="EMBL/GenBank/DDBJ databases">
        <title>Novel species in genus Nocardioides.</title>
        <authorList>
            <person name="Zhang G."/>
        </authorList>
    </citation>
    <scope>NUCLEOTIDE SEQUENCE [LARGE SCALE GENOMIC DNA]</scope>
    <source>
        <strain evidence="6">zg-1050</strain>
    </source>
</reference>
<evidence type="ECO:0000256" key="1">
    <source>
        <dbReference type="ARBA" id="ARBA00022741"/>
    </source>
</evidence>
<dbReference type="GO" id="GO:0009898">
    <property type="term" value="C:cytoplasmic side of plasma membrane"/>
    <property type="evidence" value="ECO:0007669"/>
    <property type="project" value="TreeGrafter"/>
</dbReference>
<dbReference type="AlphaFoldDB" id="A0A6M8IX70"/>
<accession>A0A6M8IX70</accession>
<protein>
    <submittedName>
        <fullName evidence="5">P-loop NTPase</fullName>
    </submittedName>
</protein>
<dbReference type="GO" id="GO:0016887">
    <property type="term" value="F:ATP hydrolysis activity"/>
    <property type="evidence" value="ECO:0007669"/>
    <property type="project" value="TreeGrafter"/>
</dbReference>
<dbReference type="EMBL" id="CP053716">
    <property type="protein sequence ID" value="QKF07365.1"/>
    <property type="molecule type" value="Genomic_DNA"/>
</dbReference>
<proteinExistence type="predicted"/>
<dbReference type="InterPro" id="IPR027417">
    <property type="entry name" value="P-loop_NTPase"/>
</dbReference>
<dbReference type="GO" id="GO:0051782">
    <property type="term" value="P:negative regulation of cell division"/>
    <property type="evidence" value="ECO:0007669"/>
    <property type="project" value="TreeGrafter"/>
</dbReference>
<organism evidence="5 6">
    <name type="scientific">Berryella wangjianweii</name>
    <dbReference type="NCBI Taxonomy" id="2734634"/>
    <lineage>
        <taxon>Bacteria</taxon>
        <taxon>Bacillati</taxon>
        <taxon>Actinomycetota</taxon>
        <taxon>Coriobacteriia</taxon>
        <taxon>Eggerthellales</taxon>
        <taxon>Eggerthellaceae</taxon>
        <taxon>Berryella</taxon>
    </lineage>
</organism>
<dbReference type="GO" id="GO:0005524">
    <property type="term" value="F:ATP binding"/>
    <property type="evidence" value="ECO:0007669"/>
    <property type="project" value="UniProtKB-KW"/>
</dbReference>
<dbReference type="RefSeq" id="WP_173164456.1">
    <property type="nucleotide sequence ID" value="NZ_CP053716.1"/>
</dbReference>
<gene>
    <name evidence="5" type="ORF">HLV38_03955</name>
</gene>
<name>A0A6M8IX70_9ACTN</name>
<evidence type="ECO:0000256" key="2">
    <source>
        <dbReference type="ARBA" id="ARBA00022840"/>
    </source>
</evidence>
<dbReference type="Gene3D" id="3.40.50.300">
    <property type="entry name" value="P-loop containing nucleotide triphosphate hydrolases"/>
    <property type="match status" value="1"/>
</dbReference>
<dbReference type="Proteomes" id="UP000503297">
    <property type="component" value="Chromosome"/>
</dbReference>
<evidence type="ECO:0000313" key="5">
    <source>
        <dbReference type="EMBL" id="QKF07365.1"/>
    </source>
</evidence>
<evidence type="ECO:0000313" key="6">
    <source>
        <dbReference type="Proteomes" id="UP000503297"/>
    </source>
</evidence>
<dbReference type="Pfam" id="PF01656">
    <property type="entry name" value="CbiA"/>
    <property type="match status" value="1"/>
</dbReference>
<feature type="compositionally biased region" description="Low complexity" evidence="3">
    <location>
        <begin position="158"/>
        <end position="186"/>
    </location>
</feature>
<sequence>MLQSSWLTACASADEARRVARDQEVDEAWVVDPEDVEPINLAATLKVDRPSLRVALVSFRDSGSLRSRAHAARLDALYGRPQFVKSYLLRKQRALGLAPADGARIPGSATPSVASDADSTASDSDVSLTAGQKARDSRASQGSDGLSRSIRRGFAETRAPLAAPRTAAASGAARRSPASRAARGQTDATVVALASGSGGVGKSTLAVVLAGVAAQRGLHVAVIDADLQFGDVAQLAVGVATVPFSAAVEDDRALAAAREADGMLVAVVAPERVEDSDRFAQRVGALVERAARLFDVVVVNTGSFWADAHVELMRRSTCPVLLMDQRISSLRSCRHALELCMRCGVATGPFTFVVNRTSRRSRLSGADASRLLDGVPVCEVRDGGSEVEELLSAGSLFELVDGRSDFQASVAVLADRLGLCREAPAPSGGSDAKDAKAGRGLLFAWGSRGLS</sequence>
<dbReference type="PANTHER" id="PTHR43384">
    <property type="entry name" value="SEPTUM SITE-DETERMINING PROTEIN MIND HOMOLOG, CHLOROPLASTIC-RELATED"/>
    <property type="match status" value="1"/>
</dbReference>